<dbReference type="AlphaFoldDB" id="A0A9P5SLV2"/>
<sequence length="136" mass="15456">ITSTSRRPSLIKRLGSAMSGKFHLTKSPSNTQLLPEYNVLVLGETQSGKSTLIECMRKYADPLVEINTQALGTGFSYAGEYYVQEKGVERVNYGDFLKIPDEYDYEDALNMRKGFKRKKGASQLDHHAHRHRHQAH</sequence>
<evidence type="ECO:0000313" key="1">
    <source>
        <dbReference type="EMBL" id="KAF9333343.1"/>
    </source>
</evidence>
<organism evidence="1 2">
    <name type="scientific">Podila minutissima</name>
    <dbReference type="NCBI Taxonomy" id="64525"/>
    <lineage>
        <taxon>Eukaryota</taxon>
        <taxon>Fungi</taxon>
        <taxon>Fungi incertae sedis</taxon>
        <taxon>Mucoromycota</taxon>
        <taxon>Mortierellomycotina</taxon>
        <taxon>Mortierellomycetes</taxon>
        <taxon>Mortierellales</taxon>
        <taxon>Mortierellaceae</taxon>
        <taxon>Podila</taxon>
    </lineage>
</organism>
<dbReference type="EMBL" id="JAAAUY010000208">
    <property type="protein sequence ID" value="KAF9333343.1"/>
    <property type="molecule type" value="Genomic_DNA"/>
</dbReference>
<keyword evidence="2" id="KW-1185">Reference proteome</keyword>
<comment type="caution">
    <text evidence="1">The sequence shown here is derived from an EMBL/GenBank/DDBJ whole genome shotgun (WGS) entry which is preliminary data.</text>
</comment>
<feature type="non-terminal residue" evidence="1">
    <location>
        <position position="136"/>
    </location>
</feature>
<evidence type="ECO:0000313" key="2">
    <source>
        <dbReference type="Proteomes" id="UP000696485"/>
    </source>
</evidence>
<evidence type="ECO:0008006" key="3">
    <source>
        <dbReference type="Google" id="ProtNLM"/>
    </source>
</evidence>
<dbReference type="InterPro" id="IPR027417">
    <property type="entry name" value="P-loop_NTPase"/>
</dbReference>
<proteinExistence type="predicted"/>
<dbReference type="Proteomes" id="UP000696485">
    <property type="component" value="Unassembled WGS sequence"/>
</dbReference>
<reference evidence="1" key="1">
    <citation type="journal article" date="2020" name="Fungal Divers.">
        <title>Resolving the Mortierellaceae phylogeny through synthesis of multi-gene phylogenetics and phylogenomics.</title>
        <authorList>
            <person name="Vandepol N."/>
            <person name="Liber J."/>
            <person name="Desiro A."/>
            <person name="Na H."/>
            <person name="Kennedy M."/>
            <person name="Barry K."/>
            <person name="Grigoriev I.V."/>
            <person name="Miller A.N."/>
            <person name="O'Donnell K."/>
            <person name="Stajich J.E."/>
            <person name="Bonito G."/>
        </authorList>
    </citation>
    <scope>NUCLEOTIDE SEQUENCE</scope>
    <source>
        <strain evidence="1">NVP1</strain>
    </source>
</reference>
<gene>
    <name evidence="1" type="ORF">BG006_003758</name>
</gene>
<protein>
    <recommendedName>
        <fullName evidence="3">G domain-containing protein</fullName>
    </recommendedName>
</protein>
<dbReference type="SUPFAM" id="SSF52540">
    <property type="entry name" value="P-loop containing nucleoside triphosphate hydrolases"/>
    <property type="match status" value="1"/>
</dbReference>
<name>A0A9P5SLV2_9FUNG</name>
<accession>A0A9P5SLV2</accession>